<feature type="signal peptide" evidence="2">
    <location>
        <begin position="1"/>
        <end position="21"/>
    </location>
</feature>
<dbReference type="eggNOG" id="ENOG50348I3">
    <property type="taxonomic scope" value="Bacteria"/>
</dbReference>
<dbReference type="STRING" id="100225.SAMN05421595_1712"/>
<evidence type="ECO:0000256" key="2">
    <source>
        <dbReference type="SAM" id="SignalP"/>
    </source>
</evidence>
<dbReference type="OrthoDB" id="3781094at2"/>
<feature type="region of interest" description="Disordered" evidence="1">
    <location>
        <begin position="233"/>
        <end position="252"/>
    </location>
</feature>
<feature type="chain" id="PRO_5003898259" description="Lipoprotein" evidence="2">
    <location>
        <begin position="22"/>
        <end position="252"/>
    </location>
</feature>
<dbReference type="EMBL" id="BAGZ01000001">
    <property type="protein sequence ID" value="GAB76582.1"/>
    <property type="molecule type" value="Genomic_DNA"/>
</dbReference>
<organism evidence="3 4">
    <name type="scientific">Austwickia chelonae NBRC 105200</name>
    <dbReference type="NCBI Taxonomy" id="1184607"/>
    <lineage>
        <taxon>Bacteria</taxon>
        <taxon>Bacillati</taxon>
        <taxon>Actinomycetota</taxon>
        <taxon>Actinomycetes</taxon>
        <taxon>Micrococcales</taxon>
        <taxon>Dermatophilaceae</taxon>
        <taxon>Austwickia</taxon>
    </lineage>
</organism>
<proteinExistence type="predicted"/>
<dbReference type="RefSeq" id="WP_006501332.1">
    <property type="nucleotide sequence ID" value="NZ_BAGZ01000001.1"/>
</dbReference>
<accession>K6W456</accession>
<protein>
    <recommendedName>
        <fullName evidence="5">Lipoprotein</fullName>
    </recommendedName>
</protein>
<comment type="caution">
    <text evidence="3">The sequence shown here is derived from an EMBL/GenBank/DDBJ whole genome shotgun (WGS) entry which is preliminary data.</text>
</comment>
<reference evidence="3 4" key="1">
    <citation type="submission" date="2012-08" db="EMBL/GenBank/DDBJ databases">
        <title>Whole genome shotgun sequence of Austwickia chelonae NBRC 105200.</title>
        <authorList>
            <person name="Yoshida I."/>
            <person name="Hosoyama A."/>
            <person name="Tsuchikane K."/>
            <person name="Katsumata H."/>
            <person name="Ando Y."/>
            <person name="Ohji S."/>
            <person name="Hamada M."/>
            <person name="Tamura T."/>
            <person name="Yamazoe A."/>
            <person name="Yamazaki S."/>
            <person name="Fujita N."/>
        </authorList>
    </citation>
    <scope>NUCLEOTIDE SEQUENCE [LARGE SCALE GENOMIC DNA]</scope>
    <source>
        <strain evidence="3 4">NBRC 105200</strain>
    </source>
</reference>
<name>K6W456_9MICO</name>
<dbReference type="Gene3D" id="2.50.20.20">
    <property type="match status" value="1"/>
</dbReference>
<dbReference type="AlphaFoldDB" id="K6W456"/>
<evidence type="ECO:0000313" key="3">
    <source>
        <dbReference type="EMBL" id="GAB76582.1"/>
    </source>
</evidence>
<gene>
    <name evidence="3" type="ORF">AUCHE_01_01440</name>
</gene>
<evidence type="ECO:0000256" key="1">
    <source>
        <dbReference type="SAM" id="MobiDB-lite"/>
    </source>
</evidence>
<evidence type="ECO:0008006" key="5">
    <source>
        <dbReference type="Google" id="ProtNLM"/>
    </source>
</evidence>
<dbReference type="Proteomes" id="UP000008495">
    <property type="component" value="Unassembled WGS sequence"/>
</dbReference>
<dbReference type="PROSITE" id="PS51257">
    <property type="entry name" value="PROKAR_LIPOPROTEIN"/>
    <property type="match status" value="1"/>
</dbReference>
<keyword evidence="4" id="KW-1185">Reference proteome</keyword>
<evidence type="ECO:0000313" key="4">
    <source>
        <dbReference type="Proteomes" id="UP000008495"/>
    </source>
</evidence>
<sequence length="252" mass="26818">MSLRRGLAAFALLPFVLTACGGSDSNDSGAKKNAAPAASGKSLMQLCEPGKTVEKAAFLEATKSDADKKKAFHFAGTLPPSPEGKSTLVADIDRTDSNSPKMSMRITSPKKTETHIILIGKDTYIMSPESNKKYQKSTAQDTDLMAFAKMSFANGEIDESTESITCVGQEDLDGKKTSRFSMKMPGQPARGGNAAGSPGGATDKFDFWFDEKGFRVKGSMPSGEFTFSKWGEKPAITEPPANQVTQAPAAKP</sequence>
<keyword evidence="2" id="KW-0732">Signal</keyword>